<feature type="active site" evidence="8">
    <location>
        <position position="199"/>
    </location>
</feature>
<dbReference type="GO" id="GO:0005739">
    <property type="term" value="C:mitochondrion"/>
    <property type="evidence" value="ECO:0007669"/>
    <property type="project" value="TreeGrafter"/>
</dbReference>
<dbReference type="PIRSF" id="PIRSF000103">
    <property type="entry name" value="HIBADH"/>
    <property type="match status" value="1"/>
</dbReference>
<dbReference type="GO" id="GO:0006574">
    <property type="term" value="P:L-valine catabolic process"/>
    <property type="evidence" value="ECO:0007669"/>
    <property type="project" value="TreeGrafter"/>
</dbReference>
<dbReference type="Proteomes" id="UP001160148">
    <property type="component" value="Unassembled WGS sequence"/>
</dbReference>
<evidence type="ECO:0000313" key="13">
    <source>
        <dbReference type="Proteomes" id="UP001160148"/>
    </source>
</evidence>
<keyword evidence="13" id="KW-1185">Reference proteome</keyword>
<dbReference type="InterPro" id="IPR006115">
    <property type="entry name" value="6PGDH_NADP-bd"/>
</dbReference>
<keyword evidence="4 9" id="KW-0101">Branched-chain amino acid catabolism</keyword>
<evidence type="ECO:0000256" key="6">
    <source>
        <dbReference type="ARBA" id="ARBA00023027"/>
    </source>
</evidence>
<dbReference type="InterPro" id="IPR015815">
    <property type="entry name" value="HIBADH-related"/>
</dbReference>
<comment type="pathway">
    <text evidence="1 9">Amino-acid degradation; L-valine degradation.</text>
</comment>
<dbReference type="EC" id="1.1.1.31" evidence="3 9"/>
<evidence type="ECO:0000259" key="11">
    <source>
        <dbReference type="Pfam" id="PF14833"/>
    </source>
</evidence>
<keyword evidence="6 9" id="KW-0520">NAD</keyword>
<dbReference type="EMBL" id="CARXXK010000001">
    <property type="protein sequence ID" value="CAI6345985.1"/>
    <property type="molecule type" value="Genomic_DNA"/>
</dbReference>
<evidence type="ECO:0000259" key="10">
    <source>
        <dbReference type="Pfam" id="PF03446"/>
    </source>
</evidence>
<dbReference type="InterPro" id="IPR013328">
    <property type="entry name" value="6PGD_dom2"/>
</dbReference>
<protein>
    <recommendedName>
        <fullName evidence="3 9">3-hydroxyisobutyrate dehydrogenase</fullName>
        <shortName evidence="9">HIBADH</shortName>
        <ecNumber evidence="3 9">1.1.1.31</ecNumber>
    </recommendedName>
</protein>
<evidence type="ECO:0000256" key="7">
    <source>
        <dbReference type="ARBA" id="ARBA00049197"/>
    </source>
</evidence>
<evidence type="ECO:0000256" key="9">
    <source>
        <dbReference type="RuleBase" id="RU910714"/>
    </source>
</evidence>
<comment type="caution">
    <text evidence="12">The sequence shown here is derived from an EMBL/GenBank/DDBJ whole genome shotgun (WGS) entry which is preliminary data.</text>
</comment>
<dbReference type="PROSITE" id="PS00895">
    <property type="entry name" value="3_HYDROXYISOBUT_DH"/>
    <property type="match status" value="1"/>
</dbReference>
<evidence type="ECO:0000256" key="4">
    <source>
        <dbReference type="ARBA" id="ARBA00022456"/>
    </source>
</evidence>
<evidence type="ECO:0000313" key="12">
    <source>
        <dbReference type="EMBL" id="CAI6345985.1"/>
    </source>
</evidence>
<dbReference type="NCBIfam" id="TIGR01692">
    <property type="entry name" value="HIBADH"/>
    <property type="match status" value="1"/>
</dbReference>
<evidence type="ECO:0000256" key="5">
    <source>
        <dbReference type="ARBA" id="ARBA00023002"/>
    </source>
</evidence>
<dbReference type="SUPFAM" id="SSF48179">
    <property type="entry name" value="6-phosphogluconate dehydrogenase C-terminal domain-like"/>
    <property type="match status" value="1"/>
</dbReference>
<name>A0AAV0VQQ7_9HEMI</name>
<feature type="domain" description="3-hydroxyisobutyrate dehydrogenase-like NAD-binding" evidence="11">
    <location>
        <begin position="193"/>
        <end position="320"/>
    </location>
</feature>
<dbReference type="PANTHER" id="PTHR22981">
    <property type="entry name" value="3-HYDROXYISOBUTYRATE DEHYDROGENASE-RELATED"/>
    <property type="match status" value="1"/>
</dbReference>
<dbReference type="InterPro" id="IPR036291">
    <property type="entry name" value="NAD(P)-bd_dom_sf"/>
</dbReference>
<dbReference type="Pfam" id="PF14833">
    <property type="entry name" value="NAD_binding_11"/>
    <property type="match status" value="1"/>
</dbReference>
<gene>
    <name evidence="12" type="ORF">MEUPH1_LOCUS2935</name>
</gene>
<evidence type="ECO:0000256" key="2">
    <source>
        <dbReference type="ARBA" id="ARBA00006013"/>
    </source>
</evidence>
<dbReference type="InterPro" id="IPR029154">
    <property type="entry name" value="HIBADH-like_NADP-bd"/>
</dbReference>
<evidence type="ECO:0000256" key="1">
    <source>
        <dbReference type="ARBA" id="ARBA00005109"/>
    </source>
</evidence>
<dbReference type="FunFam" id="1.10.1040.10:FF:000006">
    <property type="entry name" value="3-hydroxyisobutyrate dehydrogenase"/>
    <property type="match status" value="1"/>
</dbReference>
<dbReference type="GO" id="GO:0051287">
    <property type="term" value="F:NAD binding"/>
    <property type="evidence" value="ECO:0007669"/>
    <property type="project" value="InterPro"/>
</dbReference>
<dbReference type="GO" id="GO:0050661">
    <property type="term" value="F:NADP binding"/>
    <property type="evidence" value="ECO:0007669"/>
    <property type="project" value="InterPro"/>
</dbReference>
<dbReference type="Pfam" id="PF03446">
    <property type="entry name" value="NAD_binding_2"/>
    <property type="match status" value="1"/>
</dbReference>
<comment type="catalytic activity">
    <reaction evidence="7 9">
        <text>3-hydroxy-2-methylpropanoate + NAD(+) = 2-methyl-3-oxopropanoate + NADH + H(+)</text>
        <dbReference type="Rhea" id="RHEA:17681"/>
        <dbReference type="ChEBI" id="CHEBI:11805"/>
        <dbReference type="ChEBI" id="CHEBI:15378"/>
        <dbReference type="ChEBI" id="CHEBI:57540"/>
        <dbReference type="ChEBI" id="CHEBI:57700"/>
        <dbReference type="ChEBI" id="CHEBI:57945"/>
        <dbReference type="EC" id="1.1.1.31"/>
    </reaction>
</comment>
<dbReference type="InterPro" id="IPR002204">
    <property type="entry name" value="3-OH-isobutyrate_DH-rel_CS"/>
</dbReference>
<proteinExistence type="inferred from homology"/>
<dbReference type="GO" id="GO:0008442">
    <property type="term" value="F:3-hydroxyisobutyrate dehydrogenase activity"/>
    <property type="evidence" value="ECO:0007669"/>
    <property type="project" value="UniProtKB-EC"/>
</dbReference>
<organism evidence="12 13">
    <name type="scientific">Macrosiphum euphorbiae</name>
    <name type="common">potato aphid</name>
    <dbReference type="NCBI Taxonomy" id="13131"/>
    <lineage>
        <taxon>Eukaryota</taxon>
        <taxon>Metazoa</taxon>
        <taxon>Ecdysozoa</taxon>
        <taxon>Arthropoda</taxon>
        <taxon>Hexapoda</taxon>
        <taxon>Insecta</taxon>
        <taxon>Pterygota</taxon>
        <taxon>Neoptera</taxon>
        <taxon>Paraneoptera</taxon>
        <taxon>Hemiptera</taxon>
        <taxon>Sternorrhyncha</taxon>
        <taxon>Aphidomorpha</taxon>
        <taxon>Aphidoidea</taxon>
        <taxon>Aphididae</taxon>
        <taxon>Macrosiphini</taxon>
        <taxon>Macrosiphum</taxon>
    </lineage>
</organism>
<reference evidence="12 13" key="1">
    <citation type="submission" date="2023-01" db="EMBL/GenBank/DDBJ databases">
        <authorList>
            <person name="Whitehead M."/>
        </authorList>
    </citation>
    <scope>NUCLEOTIDE SEQUENCE [LARGE SCALE GENOMIC DNA]</scope>
</reference>
<dbReference type="Gene3D" id="1.10.1040.10">
    <property type="entry name" value="N-(1-d-carboxylethyl)-l-norvaline Dehydrogenase, domain 2"/>
    <property type="match status" value="1"/>
</dbReference>
<dbReference type="SUPFAM" id="SSF51735">
    <property type="entry name" value="NAD(P)-binding Rossmann-fold domains"/>
    <property type="match status" value="1"/>
</dbReference>
<feature type="domain" description="6-phosphogluconate dehydrogenase NADP-binding" evidence="10">
    <location>
        <begin position="33"/>
        <end position="190"/>
    </location>
</feature>
<dbReference type="AlphaFoldDB" id="A0AAV0VQQ7"/>
<dbReference type="InterPro" id="IPR011548">
    <property type="entry name" value="HIBADH"/>
</dbReference>
<evidence type="ECO:0000256" key="8">
    <source>
        <dbReference type="PIRSR" id="PIRSR000103-1"/>
    </source>
</evidence>
<sequence length="326" mass="34822">MLVGGLNHVFRRSARGCRRTVSVVEESKRWKSNVGFVGLGNMGFPMAKNLLKNGYGVVGNDVSAERMDLLRGLDGAETADTLQQVAASSDAVITMLPGTQQVLSAYSALLESSKPEQLFVDCSTISPESSKKISDMAEQKGCKFLGAPVSGGVVGAESGTLTFMVGGEESTLKAAEHLLGFMGSRWVYCGPAGSGLVTKICNNMILGMTMAAVAEAMNLGIKLGMEPKILASVINTSTGRCWASEVNNPVPGAIEKQIPSNNNYLNGFKADLLLKDMRLGESLAKGINTQTPLTHLTVDVYARISQMGWGDKDFSIAYKYFKEQQS</sequence>
<comment type="similarity">
    <text evidence="2">Belongs to the HIBADH-related family. 3-hydroxyisobutyrate dehydrogenase subfamily.</text>
</comment>
<accession>A0AAV0VQQ7</accession>
<dbReference type="InterPro" id="IPR008927">
    <property type="entry name" value="6-PGluconate_DH-like_C_sf"/>
</dbReference>
<dbReference type="PANTHER" id="PTHR22981:SF7">
    <property type="entry name" value="3-HYDROXYISOBUTYRATE DEHYDROGENASE, MITOCHONDRIAL"/>
    <property type="match status" value="1"/>
</dbReference>
<dbReference type="Gene3D" id="3.40.50.720">
    <property type="entry name" value="NAD(P)-binding Rossmann-like Domain"/>
    <property type="match status" value="1"/>
</dbReference>
<keyword evidence="5 9" id="KW-0560">Oxidoreductase</keyword>
<evidence type="ECO:0000256" key="3">
    <source>
        <dbReference type="ARBA" id="ARBA00012991"/>
    </source>
</evidence>